<feature type="domain" description="Putative zinc-finger" evidence="3">
    <location>
        <begin position="3"/>
        <end position="37"/>
    </location>
</feature>
<dbReference type="RefSeq" id="WP_126139606.1">
    <property type="nucleotide sequence ID" value="NZ_RXHU01000009.1"/>
</dbReference>
<protein>
    <recommendedName>
        <fullName evidence="2">Anti-sigma-W factor RsiW</fullName>
    </recommendedName>
</protein>
<organism evidence="4 5">
    <name type="scientific">Paenibacillus whitsoniae</name>
    <dbReference type="NCBI Taxonomy" id="2496558"/>
    <lineage>
        <taxon>Bacteria</taxon>
        <taxon>Bacillati</taxon>
        <taxon>Bacillota</taxon>
        <taxon>Bacilli</taxon>
        <taxon>Bacillales</taxon>
        <taxon>Paenibacillaceae</taxon>
        <taxon>Paenibacillus</taxon>
    </lineage>
</organism>
<comment type="similarity">
    <text evidence="1">Belongs to the zinc-associated anti-sigma factor (ZAS) superfamily. Anti-sigma-W factor family.</text>
</comment>
<dbReference type="AlphaFoldDB" id="A0A430JKC3"/>
<dbReference type="Gene3D" id="1.10.10.1320">
    <property type="entry name" value="Anti-sigma factor, zinc-finger domain"/>
    <property type="match status" value="1"/>
</dbReference>
<dbReference type="InterPro" id="IPR027383">
    <property type="entry name" value="Znf_put"/>
</dbReference>
<dbReference type="EMBL" id="RXHU01000009">
    <property type="protein sequence ID" value="RTE11436.1"/>
    <property type="molecule type" value="Genomic_DNA"/>
</dbReference>
<sequence>MNCKEALPLIHEYLDGDLRGAESIQLKEHLLACRACHETFKQLEKTDALVRMLPSTKAPSGLTAQIMSGLPPEKSRNSWMNWVRRHPAASVAAVFAVVMFGSYVSMWNNDAGLMVQGTNLQEIVIQGDTVIVPKGHTVNGDLVVKRGNLQVEGDVTGNLVVIDGSLNLASTAHISGQVKQVDEALGWVWYKIGEFVNELTS</sequence>
<dbReference type="Pfam" id="PF13490">
    <property type="entry name" value="zf-HC2"/>
    <property type="match status" value="1"/>
</dbReference>
<evidence type="ECO:0000259" key="3">
    <source>
        <dbReference type="Pfam" id="PF13490"/>
    </source>
</evidence>
<evidence type="ECO:0000256" key="2">
    <source>
        <dbReference type="ARBA" id="ARBA00024438"/>
    </source>
</evidence>
<keyword evidence="5" id="KW-1185">Reference proteome</keyword>
<proteinExistence type="inferred from homology"/>
<evidence type="ECO:0000313" key="4">
    <source>
        <dbReference type="EMBL" id="RTE11436.1"/>
    </source>
</evidence>
<evidence type="ECO:0000313" key="5">
    <source>
        <dbReference type="Proteomes" id="UP000276128"/>
    </source>
</evidence>
<dbReference type="InterPro" id="IPR041916">
    <property type="entry name" value="Anti_sigma_zinc_sf"/>
</dbReference>
<evidence type="ECO:0000256" key="1">
    <source>
        <dbReference type="ARBA" id="ARBA00024353"/>
    </source>
</evidence>
<dbReference type="Proteomes" id="UP000276128">
    <property type="component" value="Unassembled WGS sequence"/>
</dbReference>
<reference evidence="4 5" key="1">
    <citation type="submission" date="2018-12" db="EMBL/GenBank/DDBJ databases">
        <title>Bacillus ochoae sp. nov., Paenibacillus whitsoniae sp. nov., Paenibacillus spiritus sp. nov. Isolated from the Mars Exploration Rover during spacecraft assembly.</title>
        <authorList>
            <person name="Seuylemezian A."/>
            <person name="Vaishampayan P."/>
        </authorList>
    </citation>
    <scope>NUCLEOTIDE SEQUENCE [LARGE SCALE GENOMIC DNA]</scope>
    <source>
        <strain evidence="4 5">MER 54</strain>
    </source>
</reference>
<gene>
    <name evidence="4" type="ORF">EJQ19_02350</name>
</gene>
<comment type="caution">
    <text evidence="4">The sequence shown here is derived from an EMBL/GenBank/DDBJ whole genome shotgun (WGS) entry which is preliminary data.</text>
</comment>
<dbReference type="OrthoDB" id="9782842at2"/>
<accession>A0A430JKC3</accession>
<name>A0A430JKC3_9BACL</name>